<dbReference type="Proteomes" id="UP000262878">
    <property type="component" value="Unassembled WGS sequence"/>
</dbReference>
<dbReference type="Gene3D" id="1.20.1740.10">
    <property type="entry name" value="Amino acid/polyamine transporter I"/>
    <property type="match status" value="1"/>
</dbReference>
<protein>
    <submittedName>
        <fullName evidence="2">Amino acid permease</fullName>
    </submittedName>
</protein>
<keyword evidence="1" id="KW-0812">Transmembrane</keyword>
<proteinExistence type="predicted"/>
<evidence type="ECO:0000313" key="2">
    <source>
        <dbReference type="EMBL" id="HAR56751.1"/>
    </source>
</evidence>
<reference evidence="2 3" key="1">
    <citation type="journal article" date="2018" name="Nat. Biotechnol.">
        <title>A standardized bacterial taxonomy based on genome phylogeny substantially revises the tree of life.</title>
        <authorList>
            <person name="Parks D.H."/>
            <person name="Chuvochina M."/>
            <person name="Waite D.W."/>
            <person name="Rinke C."/>
            <person name="Skarshewski A."/>
            <person name="Chaumeil P.A."/>
            <person name="Hugenholtz P."/>
        </authorList>
    </citation>
    <scope>NUCLEOTIDE SEQUENCE [LARGE SCALE GENOMIC DNA]</scope>
    <source>
        <strain evidence="2">UBA9360</strain>
    </source>
</reference>
<feature type="transmembrane region" description="Helical" evidence="1">
    <location>
        <begin position="46"/>
        <end position="65"/>
    </location>
</feature>
<accession>A0A348WQD9</accession>
<organism evidence="2 3">
    <name type="scientific">Idiomarina baltica</name>
    <dbReference type="NCBI Taxonomy" id="190892"/>
    <lineage>
        <taxon>Bacteria</taxon>
        <taxon>Pseudomonadati</taxon>
        <taxon>Pseudomonadota</taxon>
        <taxon>Gammaproteobacteria</taxon>
        <taxon>Alteromonadales</taxon>
        <taxon>Idiomarinaceae</taxon>
        <taxon>Idiomarina</taxon>
    </lineage>
</organism>
<sequence length="137" mass="15902">MLSMLTSMQLVPHRHFSLPGDLRRHSLIYTLVIAIILTIFFDLSRIASIGVVFYIVMDIFIHWGVFKHLREDVHAKAWILVSAIILDFVVLLAFLWVKAKSDIFIVWVSVAGVLIVFAAEKWFLKLHAYEEDDKNYN</sequence>
<feature type="transmembrane region" description="Helical" evidence="1">
    <location>
        <begin position="103"/>
        <end position="124"/>
    </location>
</feature>
<evidence type="ECO:0000313" key="3">
    <source>
        <dbReference type="Proteomes" id="UP000262878"/>
    </source>
</evidence>
<feature type="transmembrane region" description="Helical" evidence="1">
    <location>
        <begin position="77"/>
        <end position="97"/>
    </location>
</feature>
<dbReference type="AlphaFoldDB" id="A0A348WQD9"/>
<keyword evidence="1" id="KW-0472">Membrane</keyword>
<keyword evidence="1" id="KW-1133">Transmembrane helix</keyword>
<comment type="caution">
    <text evidence="2">The sequence shown here is derived from an EMBL/GenBank/DDBJ whole genome shotgun (WGS) entry which is preliminary data.</text>
</comment>
<feature type="non-terminal residue" evidence="2">
    <location>
        <position position="1"/>
    </location>
</feature>
<evidence type="ECO:0000256" key="1">
    <source>
        <dbReference type="SAM" id="Phobius"/>
    </source>
</evidence>
<name>A0A348WQD9_9GAMM</name>
<feature type="transmembrane region" description="Helical" evidence="1">
    <location>
        <begin position="21"/>
        <end position="40"/>
    </location>
</feature>
<gene>
    <name evidence="2" type="ORF">DCR58_08200</name>
</gene>
<dbReference type="EMBL" id="DMUP01000194">
    <property type="protein sequence ID" value="HAR56751.1"/>
    <property type="molecule type" value="Genomic_DNA"/>
</dbReference>